<dbReference type="EMBL" id="JACMRX010000004">
    <property type="protein sequence ID" value="KAF7991525.1"/>
    <property type="molecule type" value="Genomic_DNA"/>
</dbReference>
<name>A0A834XTA4_APHGI</name>
<comment type="caution">
    <text evidence="1">The sequence shown here is derived from an EMBL/GenBank/DDBJ whole genome shotgun (WGS) entry which is preliminary data.</text>
</comment>
<dbReference type="Proteomes" id="UP000639338">
    <property type="component" value="Unassembled WGS sequence"/>
</dbReference>
<sequence>MIEITGKLSKGLVYFTGEDIECLITFTNPPTPSHQKSQSHNDSFENLAWASAQVHCQCSTNSKIINTEKNKTTTTTPQPTAVNASTTTFAPWQQDSGHAVVNTTPKILFCDLRLSPGESKTYIYRETIPADSPPSYRGQSVKYSYKITIGTQRVNTPIKLLRVPFRVLSLSELPEVAICNDSVDLSPNNPFMETQEREKPLDIALQTLQNVTARRSPNFYNITNGRGRVVRFCLFKNSYKLGEDIVGTFDFSNATVSCAQVSVSLQSEEHITDEFRQSKISSPNLVNYNRHHEVCLGLKYSQLVLPIPLHVTPDFTTDIVILKWRLHFEFVTTPKLIEMPNETTQQWQGPSSLDVETMVWDLPLHIYPSIATTNYVQQTKYNIVI</sequence>
<proteinExistence type="predicted"/>
<reference evidence="1 2" key="1">
    <citation type="submission" date="2020-08" db="EMBL/GenBank/DDBJ databases">
        <title>Aphidius gifuensis genome sequencing and assembly.</title>
        <authorList>
            <person name="Du Z."/>
        </authorList>
    </citation>
    <scope>NUCLEOTIDE SEQUENCE [LARGE SCALE GENOMIC DNA]</scope>
    <source>
        <strain evidence="1">YNYX2018</strain>
        <tissue evidence="1">Adults</tissue>
    </source>
</reference>
<keyword evidence="2" id="KW-1185">Reference proteome</keyword>
<organism evidence="1 2">
    <name type="scientific">Aphidius gifuensis</name>
    <name type="common">Parasitoid wasp</name>
    <dbReference type="NCBI Taxonomy" id="684658"/>
    <lineage>
        <taxon>Eukaryota</taxon>
        <taxon>Metazoa</taxon>
        <taxon>Ecdysozoa</taxon>
        <taxon>Arthropoda</taxon>
        <taxon>Hexapoda</taxon>
        <taxon>Insecta</taxon>
        <taxon>Pterygota</taxon>
        <taxon>Neoptera</taxon>
        <taxon>Endopterygota</taxon>
        <taxon>Hymenoptera</taxon>
        <taxon>Apocrita</taxon>
        <taxon>Ichneumonoidea</taxon>
        <taxon>Braconidae</taxon>
        <taxon>Aphidiinae</taxon>
        <taxon>Aphidius</taxon>
    </lineage>
</organism>
<dbReference type="OrthoDB" id="1918at2759"/>
<evidence type="ECO:0000313" key="1">
    <source>
        <dbReference type="EMBL" id="KAF7991525.1"/>
    </source>
</evidence>
<evidence type="ECO:0008006" key="3">
    <source>
        <dbReference type="Google" id="ProtNLM"/>
    </source>
</evidence>
<gene>
    <name evidence="1" type="ORF">HCN44_008896</name>
</gene>
<dbReference type="PANTHER" id="PTHR12507">
    <property type="entry name" value="REDUCED GROWTH PHENOTYPE 1 RGP1, YEAST -RELATED"/>
    <property type="match status" value="1"/>
</dbReference>
<dbReference type="InterPro" id="IPR014848">
    <property type="entry name" value="Rgp1"/>
</dbReference>
<accession>A0A834XTA4</accession>
<evidence type="ECO:0000313" key="2">
    <source>
        <dbReference type="Proteomes" id="UP000639338"/>
    </source>
</evidence>
<dbReference type="Pfam" id="PF08737">
    <property type="entry name" value="Rgp1"/>
    <property type="match status" value="2"/>
</dbReference>
<protein>
    <recommendedName>
        <fullName evidence="3">RAB6A-GEF complex partner protein 2</fullName>
    </recommendedName>
</protein>
<dbReference type="AlphaFoldDB" id="A0A834XTA4"/>